<keyword evidence="1" id="KW-1133">Transmembrane helix</keyword>
<keyword evidence="1" id="KW-0812">Transmembrane</keyword>
<feature type="transmembrane region" description="Helical" evidence="1">
    <location>
        <begin position="112"/>
        <end position="135"/>
    </location>
</feature>
<protein>
    <submittedName>
        <fullName evidence="2">Uncharacterized protein</fullName>
    </submittedName>
</protein>
<proteinExistence type="predicted"/>
<comment type="caution">
    <text evidence="2">The sequence shown here is derived from an EMBL/GenBank/DDBJ whole genome shotgun (WGS) entry which is preliminary data.</text>
</comment>
<dbReference type="Proteomes" id="UP001390339">
    <property type="component" value="Unassembled WGS sequence"/>
</dbReference>
<name>A0ABR2J332_9PEZI</name>
<dbReference type="PANTHER" id="PTHR35179">
    <property type="entry name" value="PROTEIN CBG02620"/>
    <property type="match status" value="1"/>
</dbReference>
<keyword evidence="3" id="KW-1185">Reference proteome</keyword>
<dbReference type="EMBL" id="JAPCWZ010000003">
    <property type="protein sequence ID" value="KAK8872278.1"/>
    <property type="molecule type" value="Genomic_DNA"/>
</dbReference>
<evidence type="ECO:0000313" key="2">
    <source>
        <dbReference type="EMBL" id="KAK8872278.1"/>
    </source>
</evidence>
<feature type="transmembrane region" description="Helical" evidence="1">
    <location>
        <begin position="155"/>
        <end position="172"/>
    </location>
</feature>
<reference evidence="2 3" key="1">
    <citation type="journal article" date="2024" name="IMA Fungus">
        <title>Apiospora arundinis, a panoply of carbohydrate-active enzymes and secondary metabolites.</title>
        <authorList>
            <person name="Sorensen T."/>
            <person name="Petersen C."/>
            <person name="Muurmann A.T."/>
            <person name="Christiansen J.V."/>
            <person name="Brundto M.L."/>
            <person name="Overgaard C.K."/>
            <person name="Boysen A.T."/>
            <person name="Wollenberg R.D."/>
            <person name="Larsen T.O."/>
            <person name="Sorensen J.L."/>
            <person name="Nielsen K.L."/>
            <person name="Sondergaard T.E."/>
        </authorList>
    </citation>
    <scope>NUCLEOTIDE SEQUENCE [LARGE SCALE GENOMIC DNA]</scope>
    <source>
        <strain evidence="2 3">AAU 773</strain>
    </source>
</reference>
<feature type="transmembrane region" description="Helical" evidence="1">
    <location>
        <begin position="43"/>
        <end position="67"/>
    </location>
</feature>
<keyword evidence="1" id="KW-0472">Membrane</keyword>
<sequence length="354" mass="39663">MAETSKVDYQVASLAAGFALGFGILTVWEATKQTKRNKNPLRSTYIWMVWGEIVANLILGILAYLFLDGTVSAGVPLFFMILVCWVFEIQLLMQIIVNRIAVISEAPQTVNYIRWGTVALISSINVAVFIIFIPAHLDHPPTETFVEVNKYWDKISKFLICFVDAALNWYFLRTVKQRLVKYYGLNKYAPLVSFNAKLMVLSVGMDVLLIGLMFLPNQVVFIQFHPVAYIVKLNIEMAMANMIRKLARSMNNEPESGSGGTHRYGYGAESFGLGRGHNQDHELQTYTRTIDNKGPRLASDDASDDSAFVSGIQKTTHYNVTIDDAPNAARKLPPVQRSEDKILLANHAGSRYAV</sequence>
<feature type="transmembrane region" description="Helical" evidence="1">
    <location>
        <begin position="192"/>
        <end position="214"/>
    </location>
</feature>
<evidence type="ECO:0000256" key="1">
    <source>
        <dbReference type="SAM" id="Phobius"/>
    </source>
</evidence>
<organism evidence="2 3">
    <name type="scientific">Apiospora arundinis</name>
    <dbReference type="NCBI Taxonomy" id="335852"/>
    <lineage>
        <taxon>Eukaryota</taxon>
        <taxon>Fungi</taxon>
        <taxon>Dikarya</taxon>
        <taxon>Ascomycota</taxon>
        <taxon>Pezizomycotina</taxon>
        <taxon>Sordariomycetes</taxon>
        <taxon>Xylariomycetidae</taxon>
        <taxon>Amphisphaeriales</taxon>
        <taxon>Apiosporaceae</taxon>
        <taxon>Apiospora</taxon>
    </lineage>
</organism>
<evidence type="ECO:0000313" key="3">
    <source>
        <dbReference type="Proteomes" id="UP001390339"/>
    </source>
</evidence>
<feature type="transmembrane region" description="Helical" evidence="1">
    <location>
        <begin position="12"/>
        <end position="31"/>
    </location>
</feature>
<dbReference type="PANTHER" id="PTHR35179:SF1">
    <property type="entry name" value="INTEGRAL MEMBRANE PROTEIN"/>
    <property type="match status" value="1"/>
</dbReference>
<accession>A0ABR2J332</accession>
<feature type="transmembrane region" description="Helical" evidence="1">
    <location>
        <begin position="73"/>
        <end position="92"/>
    </location>
</feature>
<gene>
    <name evidence="2" type="ORF">PGQ11_002792</name>
</gene>